<gene>
    <name evidence="3" type="ORF">HK103_001950</name>
</gene>
<name>A0AAD5Y5A9_9FUNG</name>
<protein>
    <recommendedName>
        <fullName evidence="5">Acid phosphatase</fullName>
    </recommendedName>
</protein>
<keyword evidence="1" id="KW-0378">Hydrolase</keyword>
<dbReference type="GO" id="GO:0016788">
    <property type="term" value="F:hydrolase activity, acting on ester bonds"/>
    <property type="evidence" value="ECO:0007669"/>
    <property type="project" value="InterPro"/>
</dbReference>
<organism evidence="3 4">
    <name type="scientific">Boothiomyces macroporosus</name>
    <dbReference type="NCBI Taxonomy" id="261099"/>
    <lineage>
        <taxon>Eukaryota</taxon>
        <taxon>Fungi</taxon>
        <taxon>Fungi incertae sedis</taxon>
        <taxon>Chytridiomycota</taxon>
        <taxon>Chytridiomycota incertae sedis</taxon>
        <taxon>Chytridiomycetes</taxon>
        <taxon>Rhizophydiales</taxon>
        <taxon>Terramycetaceae</taxon>
        <taxon>Boothiomyces</taxon>
    </lineage>
</organism>
<reference evidence="3" key="1">
    <citation type="submission" date="2020-05" db="EMBL/GenBank/DDBJ databases">
        <title>Phylogenomic resolution of chytrid fungi.</title>
        <authorList>
            <person name="Stajich J.E."/>
            <person name="Amses K."/>
            <person name="Simmons R."/>
            <person name="Seto K."/>
            <person name="Myers J."/>
            <person name="Bonds A."/>
            <person name="Quandt C.A."/>
            <person name="Barry K."/>
            <person name="Liu P."/>
            <person name="Grigoriev I."/>
            <person name="Longcore J.E."/>
            <person name="James T.Y."/>
        </authorList>
    </citation>
    <scope>NUCLEOTIDE SEQUENCE</scope>
    <source>
        <strain evidence="3">PLAUS21</strain>
    </source>
</reference>
<dbReference type="GO" id="GO:0009395">
    <property type="term" value="P:phospholipid catabolic process"/>
    <property type="evidence" value="ECO:0007669"/>
    <property type="project" value="TreeGrafter"/>
</dbReference>
<evidence type="ECO:0000313" key="4">
    <source>
        <dbReference type="Proteomes" id="UP001210925"/>
    </source>
</evidence>
<dbReference type="PANTHER" id="PTHR31956">
    <property type="entry name" value="NON-SPECIFIC PHOSPHOLIPASE C4-RELATED"/>
    <property type="match status" value="1"/>
</dbReference>
<sequence length="367" mass="40089">MQFSLATVATLVALANAEPRFKRFFQIIMENTDFEVAMKQTFMPTLAAQGRLFTNMHGVTHPSQPNYIAMIAGDTMGVNGDYFVNITASCIADTLEAAGKTWASYQELYPGSAGNCYTAAEMIDGDLHLYERKHNPFMSFTSIHETSRCDNIKNANELDKDIAAGKVADYVLYAPDQINDGHGANYSKAFDYKSPENQAHRIAVADQWLSTFIPKYINNPFFKDTLFLLTFDESNVDVVPDPNNINHIYTIAIGAGVEKGSKDDTRYDHYSQLALLNKEWGLKPLGRNDTYAVAFDLGNPSKPSTPSTSAPCTTTDAPKTKGYGTDAPKPTGYNAATTTAYGSKPIYSSAMASSFSVLAVAAFVLAL</sequence>
<feature type="region of interest" description="Disordered" evidence="2">
    <location>
        <begin position="300"/>
        <end position="329"/>
    </location>
</feature>
<dbReference type="PANTHER" id="PTHR31956:SF8">
    <property type="entry name" value="ACID PHOSPHATASE PHOA (AFU_ORTHOLOGUE AFUA_1G03570)"/>
    <property type="match status" value="1"/>
</dbReference>
<dbReference type="SUPFAM" id="SSF53649">
    <property type="entry name" value="Alkaline phosphatase-like"/>
    <property type="match status" value="1"/>
</dbReference>
<dbReference type="InterPro" id="IPR017850">
    <property type="entry name" value="Alkaline_phosphatase_core_sf"/>
</dbReference>
<comment type="caution">
    <text evidence="3">The sequence shown here is derived from an EMBL/GenBank/DDBJ whole genome shotgun (WGS) entry which is preliminary data.</text>
</comment>
<keyword evidence="4" id="KW-1185">Reference proteome</keyword>
<dbReference type="InterPro" id="IPR007312">
    <property type="entry name" value="Phosphoesterase"/>
</dbReference>
<evidence type="ECO:0000256" key="2">
    <source>
        <dbReference type="SAM" id="MobiDB-lite"/>
    </source>
</evidence>
<dbReference type="AlphaFoldDB" id="A0AAD5Y5A9"/>
<proteinExistence type="predicted"/>
<feature type="compositionally biased region" description="Low complexity" evidence="2">
    <location>
        <begin position="300"/>
        <end position="315"/>
    </location>
</feature>
<accession>A0AAD5Y5A9</accession>
<dbReference type="Gene3D" id="3.40.720.10">
    <property type="entry name" value="Alkaline Phosphatase, subunit A"/>
    <property type="match status" value="1"/>
</dbReference>
<dbReference type="Pfam" id="PF04185">
    <property type="entry name" value="Phosphoesterase"/>
    <property type="match status" value="1"/>
</dbReference>
<evidence type="ECO:0000313" key="3">
    <source>
        <dbReference type="EMBL" id="KAJ3259689.1"/>
    </source>
</evidence>
<evidence type="ECO:0008006" key="5">
    <source>
        <dbReference type="Google" id="ProtNLM"/>
    </source>
</evidence>
<dbReference type="Proteomes" id="UP001210925">
    <property type="component" value="Unassembled WGS sequence"/>
</dbReference>
<evidence type="ECO:0000256" key="1">
    <source>
        <dbReference type="ARBA" id="ARBA00022801"/>
    </source>
</evidence>
<dbReference type="EMBL" id="JADGKB010000016">
    <property type="protein sequence ID" value="KAJ3259689.1"/>
    <property type="molecule type" value="Genomic_DNA"/>
</dbReference>